<feature type="domain" description="ABC transporter substrate-binding protein PnrA-like" evidence="2">
    <location>
        <begin position="31"/>
        <end position="296"/>
    </location>
</feature>
<dbReference type="AlphaFoldDB" id="A0A537ILK5"/>
<dbReference type="EMBL" id="VBAP01000093">
    <property type="protein sequence ID" value="TMI72189.1"/>
    <property type="molecule type" value="Genomic_DNA"/>
</dbReference>
<comment type="caution">
    <text evidence="3">The sequence shown here is derived from an EMBL/GenBank/DDBJ whole genome shotgun (WGS) entry which is preliminary data.</text>
</comment>
<dbReference type="Proteomes" id="UP000318834">
    <property type="component" value="Unassembled WGS sequence"/>
</dbReference>
<sequence>MRGHVSRWLTSAVVIAVLLAFIPMGYAQQKLKVGFIYVGPIGDYGWTNAHDVARRLVEQQLPVETLYVESVPEGRVEPFIDRLVAQGAKVIFTTSFGFMDGTVAAAQRYPNVIFAHASGFKRARNLATYMADFYQVYYLNGLMAGALTKTNKVGYVGAFPIPEVKRHLDAYALGVRAVNPQATIQVRWLQDWFSPPKAKEATQALIADGVDVFAFTEDSPTVIQESAKKNLLSFAHYSPMYKFAPKQVVSGELVHWETIYLDFLRKVLAGKYSADNLQDVDYWWLLAEKAVEVGAEPGMMINPLFVSRLKAATVKTADLGTLSVYDLVQRRIAQMSKNPVAFDPFAGPIKDRKGVLRVPAGQTLTVAELTSMEWAAPGVVGPWPGEP</sequence>
<dbReference type="Pfam" id="PF02608">
    <property type="entry name" value="Bmp"/>
    <property type="match status" value="1"/>
</dbReference>
<dbReference type="InterPro" id="IPR052910">
    <property type="entry name" value="ABC-Purine-Binding"/>
</dbReference>
<dbReference type="PANTHER" id="PTHR43208:SF1">
    <property type="entry name" value="ABC TRANSPORTER SUBSTRATE-BINDING PROTEIN"/>
    <property type="match status" value="1"/>
</dbReference>
<keyword evidence="1" id="KW-0732">Signal</keyword>
<dbReference type="SUPFAM" id="SSF53822">
    <property type="entry name" value="Periplasmic binding protein-like I"/>
    <property type="match status" value="1"/>
</dbReference>
<evidence type="ECO:0000313" key="3">
    <source>
        <dbReference type="EMBL" id="TMI72189.1"/>
    </source>
</evidence>
<dbReference type="CDD" id="cd19963">
    <property type="entry name" value="PBP1_BMP-like"/>
    <property type="match status" value="1"/>
</dbReference>
<dbReference type="PANTHER" id="PTHR43208">
    <property type="entry name" value="ABC TRANSPORTER SUBSTRATE-BINDING PROTEIN"/>
    <property type="match status" value="1"/>
</dbReference>
<protein>
    <submittedName>
        <fullName evidence="3">BMP family ABC transporter substrate-binding protein</fullName>
    </submittedName>
</protein>
<reference evidence="3 4" key="1">
    <citation type="journal article" date="2019" name="Nat. Microbiol.">
        <title>Mediterranean grassland soil C-N compound turnover is dependent on rainfall and depth, and is mediated by genomically divergent microorganisms.</title>
        <authorList>
            <person name="Diamond S."/>
            <person name="Andeer P.F."/>
            <person name="Li Z."/>
            <person name="Crits-Christoph A."/>
            <person name="Burstein D."/>
            <person name="Anantharaman K."/>
            <person name="Lane K.R."/>
            <person name="Thomas B.C."/>
            <person name="Pan C."/>
            <person name="Northen T.R."/>
            <person name="Banfield J.F."/>
        </authorList>
    </citation>
    <scope>NUCLEOTIDE SEQUENCE [LARGE SCALE GENOMIC DNA]</scope>
    <source>
        <strain evidence="3">NP_8</strain>
    </source>
</reference>
<dbReference type="InterPro" id="IPR003760">
    <property type="entry name" value="PnrA-like"/>
</dbReference>
<accession>A0A537ILK5</accession>
<dbReference type="GO" id="GO:0005886">
    <property type="term" value="C:plasma membrane"/>
    <property type="evidence" value="ECO:0007669"/>
    <property type="project" value="InterPro"/>
</dbReference>
<evidence type="ECO:0000259" key="2">
    <source>
        <dbReference type="Pfam" id="PF02608"/>
    </source>
</evidence>
<dbReference type="InterPro" id="IPR028082">
    <property type="entry name" value="Peripla_BP_I"/>
</dbReference>
<name>A0A537ILK5_9BACT</name>
<evidence type="ECO:0000256" key="1">
    <source>
        <dbReference type="ARBA" id="ARBA00022729"/>
    </source>
</evidence>
<evidence type="ECO:0000313" key="4">
    <source>
        <dbReference type="Proteomes" id="UP000318834"/>
    </source>
</evidence>
<proteinExistence type="predicted"/>
<organism evidence="3 4">
    <name type="scientific">Candidatus Segetimicrobium genomatis</name>
    <dbReference type="NCBI Taxonomy" id="2569760"/>
    <lineage>
        <taxon>Bacteria</taxon>
        <taxon>Bacillati</taxon>
        <taxon>Candidatus Sysuimicrobiota</taxon>
        <taxon>Candidatus Sysuimicrobiia</taxon>
        <taxon>Candidatus Sysuimicrobiales</taxon>
        <taxon>Candidatus Segetimicrobiaceae</taxon>
        <taxon>Candidatus Segetimicrobium</taxon>
    </lineage>
</organism>
<gene>
    <name evidence="3" type="ORF">E6H05_11540</name>
</gene>
<dbReference type="Gene3D" id="3.40.50.2300">
    <property type="match status" value="2"/>
</dbReference>